<dbReference type="Proteomes" id="UP000006327">
    <property type="component" value="Unassembled WGS sequence"/>
</dbReference>
<evidence type="ECO:0000313" key="5">
    <source>
        <dbReference type="Proteomes" id="UP000006327"/>
    </source>
</evidence>
<dbReference type="STRING" id="493475.GARC_1431"/>
<dbReference type="InterPro" id="IPR036413">
    <property type="entry name" value="YaeB-like_sf"/>
</dbReference>
<dbReference type="RefSeq" id="WP_007618212.1">
    <property type="nucleotide sequence ID" value="NZ_BAEO01000017.1"/>
</dbReference>
<dbReference type="Pfam" id="PF18389">
    <property type="entry name" value="TrmO_C"/>
    <property type="match status" value="1"/>
</dbReference>
<dbReference type="PANTHER" id="PTHR12818:SF0">
    <property type="entry name" value="TRNA (ADENINE(37)-N6)-METHYLTRANSFERASE"/>
    <property type="match status" value="1"/>
</dbReference>
<dbReference type="OrthoDB" id="9804309at2"/>
<dbReference type="InterPro" id="IPR023370">
    <property type="entry name" value="TrmO-like_N"/>
</dbReference>
<organism evidence="4 5">
    <name type="scientific">Paraglaciecola arctica BSs20135</name>
    <dbReference type="NCBI Taxonomy" id="493475"/>
    <lineage>
        <taxon>Bacteria</taxon>
        <taxon>Pseudomonadati</taxon>
        <taxon>Pseudomonadota</taxon>
        <taxon>Gammaproteobacteria</taxon>
        <taxon>Alteromonadales</taxon>
        <taxon>Alteromonadaceae</taxon>
        <taxon>Paraglaciecola</taxon>
    </lineage>
</organism>
<dbReference type="AlphaFoldDB" id="K6Y391"/>
<dbReference type="GO" id="GO:0089715">
    <property type="term" value="F:tRNA (L-threonylcarbamoyladenosine(37)-C2) methyltransferase activity"/>
    <property type="evidence" value="ECO:0007669"/>
    <property type="project" value="TreeGrafter"/>
</dbReference>
<dbReference type="PROSITE" id="PS01318">
    <property type="entry name" value="TSAA_1"/>
    <property type="match status" value="1"/>
</dbReference>
<evidence type="ECO:0000313" key="4">
    <source>
        <dbReference type="EMBL" id="GAC18406.1"/>
    </source>
</evidence>
<name>K6Y391_9ALTE</name>
<reference evidence="4 5" key="1">
    <citation type="journal article" date="2017" name="Antonie Van Leeuwenhoek">
        <title>Rhizobium rhizosphaerae sp. nov., a novel species isolated from rice rhizosphere.</title>
        <authorList>
            <person name="Zhao J.J."/>
            <person name="Zhang J."/>
            <person name="Zhang R.J."/>
            <person name="Zhang C.W."/>
            <person name="Yin H.Q."/>
            <person name="Zhang X.X."/>
        </authorList>
    </citation>
    <scope>NUCLEOTIDE SEQUENCE [LARGE SCALE GENOMIC DNA]</scope>
    <source>
        <strain evidence="4 5">BSs20135</strain>
    </source>
</reference>
<dbReference type="PROSITE" id="PS51668">
    <property type="entry name" value="TSAA_2"/>
    <property type="match status" value="1"/>
</dbReference>
<dbReference type="CDD" id="cd09281">
    <property type="entry name" value="UPF0066"/>
    <property type="match status" value="1"/>
</dbReference>
<feature type="domain" description="TsaA-like" evidence="3">
    <location>
        <begin position="5"/>
        <end position="146"/>
    </location>
</feature>
<dbReference type="Gene3D" id="3.30.2310.10">
    <property type="entry name" value="YaeB-like"/>
    <property type="match status" value="1"/>
</dbReference>
<protein>
    <recommendedName>
        <fullName evidence="3">TsaA-like domain-containing protein</fullName>
    </recommendedName>
</protein>
<keyword evidence="1" id="KW-0949">S-adenosyl-L-methionine</keyword>
<sequence length="233" mass="26211">MTINIQPIGKISTPYKEKFAIPRQPGLAKSAQGKITFLAEFNDPNYLRGIEQFSHLWLLFHFHQTADKGHSPLVRPPRLGGNQKLGVFATRSTFRPNSIGMSVVEFAAVTFKNKQLTLTVKGIDLLDGTPILDIKPYVPYADNIMNASGGMAQHSPELMAVTFTEQASEQMQKLQQSYPEISNLIEEVLSQDPRPAYHQNSHSDKTYGMTLYDLNIQWQVIKQQNVVLAIQKI</sequence>
<gene>
    <name evidence="4" type="ORF">GARC_1431</name>
</gene>
<dbReference type="Gene3D" id="2.40.30.70">
    <property type="entry name" value="YaeB-like"/>
    <property type="match status" value="1"/>
</dbReference>
<dbReference type="InterPro" id="IPR041369">
    <property type="entry name" value="TrmO_C"/>
</dbReference>
<dbReference type="InterPro" id="IPR023368">
    <property type="entry name" value="UPF0066_cons_site"/>
</dbReference>
<dbReference type="EMBL" id="BAEO01000017">
    <property type="protein sequence ID" value="GAC18406.1"/>
    <property type="molecule type" value="Genomic_DNA"/>
</dbReference>
<comment type="similarity">
    <text evidence="2">Belongs to the tRNA methyltransferase O family.</text>
</comment>
<dbReference type="eggNOG" id="COG1720">
    <property type="taxonomic scope" value="Bacteria"/>
</dbReference>
<evidence type="ECO:0000259" key="3">
    <source>
        <dbReference type="PROSITE" id="PS51668"/>
    </source>
</evidence>
<evidence type="ECO:0000256" key="1">
    <source>
        <dbReference type="ARBA" id="ARBA00022691"/>
    </source>
</evidence>
<dbReference type="InterPro" id="IPR040372">
    <property type="entry name" value="YaeB-like"/>
</dbReference>
<keyword evidence="5" id="KW-1185">Reference proteome</keyword>
<dbReference type="Pfam" id="PF01980">
    <property type="entry name" value="TrmO_N"/>
    <property type="match status" value="1"/>
</dbReference>
<proteinExistence type="inferred from homology"/>
<dbReference type="InterPro" id="IPR036414">
    <property type="entry name" value="YaeB_N_sf"/>
</dbReference>
<dbReference type="PANTHER" id="PTHR12818">
    <property type="entry name" value="TRNA (ADENINE(37)-N6)-METHYLTRANSFERASE"/>
    <property type="match status" value="1"/>
</dbReference>
<dbReference type="SUPFAM" id="SSF118196">
    <property type="entry name" value="YaeB-like"/>
    <property type="match status" value="1"/>
</dbReference>
<accession>K6Y391</accession>
<comment type="caution">
    <text evidence="4">The sequence shown here is derived from an EMBL/GenBank/DDBJ whole genome shotgun (WGS) entry which is preliminary data.</text>
</comment>
<evidence type="ECO:0000256" key="2">
    <source>
        <dbReference type="ARBA" id="ARBA00033753"/>
    </source>
</evidence>
<dbReference type="NCBIfam" id="TIGR00104">
    <property type="entry name" value="tRNA_TsaA"/>
    <property type="match status" value="1"/>
</dbReference>